<organism evidence="11 12">
    <name type="scientific">Lacibacter luteus</name>
    <dbReference type="NCBI Taxonomy" id="2508719"/>
    <lineage>
        <taxon>Bacteria</taxon>
        <taxon>Pseudomonadati</taxon>
        <taxon>Bacteroidota</taxon>
        <taxon>Chitinophagia</taxon>
        <taxon>Chitinophagales</taxon>
        <taxon>Chitinophagaceae</taxon>
        <taxon>Lacibacter</taxon>
    </lineage>
</organism>
<dbReference type="EMBL" id="SDHW01000003">
    <property type="protein sequence ID" value="RXK59893.1"/>
    <property type="molecule type" value="Genomic_DNA"/>
</dbReference>
<sequence length="875" mass="95744">MKKFILALVAIVTFQIAKAQMPGAAPNQAPPSIGRIYGKLIDSTGKSIEGASIVVLQNKYDSATKKRKDVLLKGTISAANGDFNIEALPIMGPLKLTVSATGFEAYTQTVTFQPKMPAGAAQQKPANGQMPDMSAMASAFEKDLGKLSLVKSVKELSEVVVTATKGRLKMDIDKKVFSVDQNIVSAGGTAVDIMKNVPSVNVDIDGNVTMRNASPQIYIDGRPTTLSLDQIPADAIESVEIITNPSAKYDASGGNAGILNIVLKKNKKNGYNGNVNVGIDKRGAINGGASLNLRQNKFNLSLSGFGNQMKNRNTSSTDITSLLTTPNVLVNQTGSTIMNGGFLFGRAGVDYFATNRLTLSLSAVRVHGEFSPDAVLKTDSSYNNASYISFSNRTTATKREFNATGIQGGFKYLFPKEGEELTADFNIFNGRNSNNLNYNTGIYTYEGGAKTGEVLQQILGSGTNNFVTIQADYVKPFSKAGKIETGARVQLRTMTNNQSNYMFNNSTNEYVLVPNATSNYKNKDNVYAAYISVGNQHNNFGYKVGLRAESSDYTGELTDTKQSFSNKYPLSLFPSLFLSQKLSDKQELQFSVTRRVNRPFFMQVIPFIDSTDQLNWTRGNAALKPEFTNSAEVSYSKTFKGGNTVLVSAYYKYTTNLITRFLDTVTLASGEKRPISTYQNAQSSQSYGVEFTSQNVLTKWWDLNSNLNIYNSKINTDNITGTSQAAMWSWFAKVNNNFKLPADFKIQLSGTYQSKTNLPVNQNSGMGGPPMGGAQSAAQGYIKANWGIDAAISKSFLKNKAATVTFNVNDIFRTRKMDQYSASSFYIQNSYRLNDVPMFRINFAYKFGQMDMSLFKRKNMKAESEGSQGAMQGMQ</sequence>
<dbReference type="Proteomes" id="UP000290204">
    <property type="component" value="Unassembled WGS sequence"/>
</dbReference>
<gene>
    <name evidence="11" type="ORF">ESA94_12650</name>
</gene>
<evidence type="ECO:0000256" key="3">
    <source>
        <dbReference type="ARBA" id="ARBA00022452"/>
    </source>
</evidence>
<dbReference type="Pfam" id="PF07715">
    <property type="entry name" value="Plug"/>
    <property type="match status" value="1"/>
</dbReference>
<accession>A0A4Q1CHS3</accession>
<feature type="signal peptide" evidence="8">
    <location>
        <begin position="1"/>
        <end position="19"/>
    </location>
</feature>
<dbReference type="Gene3D" id="2.40.170.20">
    <property type="entry name" value="TonB-dependent receptor, beta-barrel domain"/>
    <property type="match status" value="1"/>
</dbReference>
<evidence type="ECO:0000259" key="10">
    <source>
        <dbReference type="Pfam" id="PF14905"/>
    </source>
</evidence>
<proteinExistence type="predicted"/>
<feature type="domain" description="Outer membrane protein beta-barrel" evidence="10">
    <location>
        <begin position="414"/>
        <end position="845"/>
    </location>
</feature>
<keyword evidence="3" id="KW-1134">Transmembrane beta strand</keyword>
<evidence type="ECO:0000313" key="11">
    <source>
        <dbReference type="EMBL" id="RXK59893.1"/>
    </source>
</evidence>
<evidence type="ECO:0000256" key="5">
    <source>
        <dbReference type="ARBA" id="ARBA00022729"/>
    </source>
</evidence>
<feature type="chain" id="PRO_5020971281" evidence="8">
    <location>
        <begin position="20"/>
        <end position="875"/>
    </location>
</feature>
<evidence type="ECO:0000256" key="6">
    <source>
        <dbReference type="ARBA" id="ARBA00023136"/>
    </source>
</evidence>
<keyword evidence="12" id="KW-1185">Reference proteome</keyword>
<keyword evidence="5 8" id="KW-0732">Signal</keyword>
<dbReference type="InterPro" id="IPR012910">
    <property type="entry name" value="Plug_dom"/>
</dbReference>
<evidence type="ECO:0000256" key="1">
    <source>
        <dbReference type="ARBA" id="ARBA00004571"/>
    </source>
</evidence>
<dbReference type="InterPro" id="IPR039426">
    <property type="entry name" value="TonB-dep_rcpt-like"/>
</dbReference>
<evidence type="ECO:0000256" key="7">
    <source>
        <dbReference type="ARBA" id="ARBA00023237"/>
    </source>
</evidence>
<dbReference type="AlphaFoldDB" id="A0A4Q1CHS3"/>
<feature type="domain" description="TonB-dependent receptor plug" evidence="9">
    <location>
        <begin position="186"/>
        <end position="253"/>
    </location>
</feature>
<evidence type="ECO:0000313" key="12">
    <source>
        <dbReference type="Proteomes" id="UP000290204"/>
    </source>
</evidence>
<dbReference type="Pfam" id="PF14905">
    <property type="entry name" value="OMP_b-brl_3"/>
    <property type="match status" value="1"/>
</dbReference>
<dbReference type="SUPFAM" id="SSF56935">
    <property type="entry name" value="Porins"/>
    <property type="match status" value="1"/>
</dbReference>
<dbReference type="SUPFAM" id="SSF49464">
    <property type="entry name" value="Carboxypeptidase regulatory domain-like"/>
    <property type="match status" value="1"/>
</dbReference>
<dbReference type="Gene3D" id="2.170.130.10">
    <property type="entry name" value="TonB-dependent receptor, plug domain"/>
    <property type="match status" value="1"/>
</dbReference>
<dbReference type="PANTHER" id="PTHR30069:SF29">
    <property type="entry name" value="HEMOGLOBIN AND HEMOGLOBIN-HAPTOGLOBIN-BINDING PROTEIN 1-RELATED"/>
    <property type="match status" value="1"/>
</dbReference>
<dbReference type="GO" id="GO:0015344">
    <property type="term" value="F:siderophore uptake transmembrane transporter activity"/>
    <property type="evidence" value="ECO:0007669"/>
    <property type="project" value="TreeGrafter"/>
</dbReference>
<evidence type="ECO:0000256" key="8">
    <source>
        <dbReference type="SAM" id="SignalP"/>
    </source>
</evidence>
<dbReference type="GO" id="GO:0009279">
    <property type="term" value="C:cell outer membrane"/>
    <property type="evidence" value="ECO:0007669"/>
    <property type="project" value="UniProtKB-SubCell"/>
</dbReference>
<keyword evidence="7" id="KW-0998">Cell outer membrane</keyword>
<comment type="caution">
    <text evidence="11">The sequence shown here is derived from an EMBL/GenBank/DDBJ whole genome shotgun (WGS) entry which is preliminary data.</text>
</comment>
<dbReference type="RefSeq" id="WP_129131267.1">
    <property type="nucleotide sequence ID" value="NZ_SDHW01000003.1"/>
</dbReference>
<protein>
    <submittedName>
        <fullName evidence="11">TonB-dependent receptor</fullName>
    </submittedName>
</protein>
<evidence type="ECO:0000259" key="9">
    <source>
        <dbReference type="Pfam" id="PF07715"/>
    </source>
</evidence>
<dbReference type="Pfam" id="PF13620">
    <property type="entry name" value="CarboxypepD_reg"/>
    <property type="match status" value="1"/>
</dbReference>
<keyword evidence="2" id="KW-0813">Transport</keyword>
<evidence type="ECO:0000256" key="2">
    <source>
        <dbReference type="ARBA" id="ARBA00022448"/>
    </source>
</evidence>
<reference evidence="11 12" key="1">
    <citation type="submission" date="2019-01" db="EMBL/GenBank/DDBJ databases">
        <title>Lacibacter sp. strain TTM-7.</title>
        <authorList>
            <person name="Chen W.-M."/>
        </authorList>
    </citation>
    <scope>NUCLEOTIDE SEQUENCE [LARGE SCALE GENOMIC DNA]</scope>
    <source>
        <strain evidence="11 12">TTM-7</strain>
    </source>
</reference>
<keyword evidence="4" id="KW-0812">Transmembrane</keyword>
<evidence type="ECO:0000256" key="4">
    <source>
        <dbReference type="ARBA" id="ARBA00022692"/>
    </source>
</evidence>
<dbReference type="InterPro" id="IPR036942">
    <property type="entry name" value="Beta-barrel_TonB_sf"/>
</dbReference>
<dbReference type="Gene3D" id="2.60.40.1120">
    <property type="entry name" value="Carboxypeptidase-like, regulatory domain"/>
    <property type="match status" value="1"/>
</dbReference>
<comment type="subcellular location">
    <subcellularLocation>
        <location evidence="1">Cell outer membrane</location>
        <topology evidence="1">Multi-pass membrane protein</topology>
    </subcellularLocation>
</comment>
<dbReference type="InterPro" id="IPR041700">
    <property type="entry name" value="OMP_b-brl_3"/>
</dbReference>
<dbReference type="OrthoDB" id="905812at2"/>
<keyword evidence="6" id="KW-0472">Membrane</keyword>
<name>A0A4Q1CHS3_9BACT</name>
<keyword evidence="11" id="KW-0675">Receptor</keyword>
<dbReference type="PANTHER" id="PTHR30069">
    <property type="entry name" value="TONB-DEPENDENT OUTER MEMBRANE RECEPTOR"/>
    <property type="match status" value="1"/>
</dbReference>
<dbReference type="InterPro" id="IPR037066">
    <property type="entry name" value="Plug_dom_sf"/>
</dbReference>
<dbReference type="GO" id="GO:0044718">
    <property type="term" value="P:siderophore transmembrane transport"/>
    <property type="evidence" value="ECO:0007669"/>
    <property type="project" value="TreeGrafter"/>
</dbReference>
<dbReference type="InterPro" id="IPR008969">
    <property type="entry name" value="CarboxyPept-like_regulatory"/>
</dbReference>